<keyword evidence="4" id="KW-1185">Reference proteome</keyword>
<dbReference type="KEGG" id="schf:IPT68_25280"/>
<dbReference type="Gene3D" id="1.10.260.40">
    <property type="entry name" value="lambda repressor-like DNA-binding domains"/>
    <property type="match status" value="1"/>
</dbReference>
<dbReference type="InterPro" id="IPR010982">
    <property type="entry name" value="Lambda_DNA-bd_dom_sf"/>
</dbReference>
<dbReference type="GO" id="GO:0003677">
    <property type="term" value="F:DNA binding"/>
    <property type="evidence" value="ECO:0007669"/>
    <property type="project" value="InterPro"/>
</dbReference>
<dbReference type="RefSeq" id="WP_189696654.1">
    <property type="nucleotide sequence ID" value="NZ_BMTA01000002.1"/>
</dbReference>
<dbReference type="InterPro" id="IPR011990">
    <property type="entry name" value="TPR-like_helical_dom_sf"/>
</dbReference>
<feature type="region of interest" description="Disordered" evidence="1">
    <location>
        <begin position="75"/>
        <end position="96"/>
    </location>
</feature>
<dbReference type="Pfam" id="PF13560">
    <property type="entry name" value="HTH_31"/>
    <property type="match status" value="1"/>
</dbReference>
<dbReference type="CDD" id="cd00093">
    <property type="entry name" value="HTH_XRE"/>
    <property type="match status" value="1"/>
</dbReference>
<evidence type="ECO:0000313" key="4">
    <source>
        <dbReference type="Proteomes" id="UP000594008"/>
    </source>
</evidence>
<evidence type="ECO:0000259" key="2">
    <source>
        <dbReference type="PROSITE" id="PS50943"/>
    </source>
</evidence>
<proteinExistence type="predicted"/>
<dbReference type="SUPFAM" id="SSF48452">
    <property type="entry name" value="TPR-like"/>
    <property type="match status" value="1"/>
</dbReference>
<feature type="compositionally biased region" description="Basic and acidic residues" evidence="1">
    <location>
        <begin position="87"/>
        <end position="96"/>
    </location>
</feature>
<dbReference type="InterPro" id="IPR001387">
    <property type="entry name" value="Cro/C1-type_HTH"/>
</dbReference>
<name>A0A7M2T459_STRCW</name>
<reference evidence="3 4" key="1">
    <citation type="submission" date="2020-10" db="EMBL/GenBank/DDBJ databases">
        <title>Streptomyces chromofuscus complate genome analysis.</title>
        <authorList>
            <person name="Anwar N."/>
        </authorList>
    </citation>
    <scope>NUCLEOTIDE SEQUENCE [LARGE SCALE GENOMIC DNA]</scope>
    <source>
        <strain evidence="3 4">DSM 40273</strain>
    </source>
</reference>
<dbReference type="SUPFAM" id="SSF47413">
    <property type="entry name" value="lambda repressor-like DNA-binding domains"/>
    <property type="match status" value="1"/>
</dbReference>
<protein>
    <submittedName>
        <fullName evidence="3">Helix-turn-helix transcriptional regulator</fullName>
    </submittedName>
</protein>
<accession>A0A7M2T459</accession>
<dbReference type="Proteomes" id="UP000594008">
    <property type="component" value="Chromosome"/>
</dbReference>
<feature type="domain" description="HTH cro/C1-type" evidence="2">
    <location>
        <begin position="10"/>
        <end position="71"/>
    </location>
</feature>
<dbReference type="AlphaFoldDB" id="A0A7M2T459"/>
<evidence type="ECO:0000256" key="1">
    <source>
        <dbReference type="SAM" id="MobiDB-lite"/>
    </source>
</evidence>
<sequence length="414" mass="44395">MPADPFGHLLLRLRKEAGRTQEEQAAAINAVSGRDTVTRREINRYEHGENIPTNHTLAHVAVACGLPAEQLQREAAAARARRRKRDRREGEDQDDVKRRTLIGGAVLGTATVAEPWGRLAYALGRGSKIDTAAVAALTDRAGALHVSEHHLTARQLQGLVETHLDAITAALPRAGQHERALTIAAGETAALAGWVAWDLSDYTAARAYYKVTEDCAKAAGHPPLRALALAYASYGASTPNKAVELLSQAAQDVRSHGNATAAAWVHGRHAEEAANAGDDTGALRALDRARVAYDFADHTAEQAWVRFMTPYRLDSLALSVYGQLGRQELNETANDAVRRLGNALPESGVVVLGDLAAALLHGGDVDQGIYVSRQFAAAVDARPNTMGRDRAETVAARLPDSESELAWHLQQLAA</sequence>
<organism evidence="3 4">
    <name type="scientific">Streptomyces chromofuscus</name>
    <dbReference type="NCBI Taxonomy" id="42881"/>
    <lineage>
        <taxon>Bacteria</taxon>
        <taxon>Bacillati</taxon>
        <taxon>Actinomycetota</taxon>
        <taxon>Actinomycetes</taxon>
        <taxon>Kitasatosporales</taxon>
        <taxon>Streptomycetaceae</taxon>
        <taxon>Streptomyces</taxon>
    </lineage>
</organism>
<evidence type="ECO:0000313" key="3">
    <source>
        <dbReference type="EMBL" id="QOV43064.1"/>
    </source>
</evidence>
<dbReference type="EMBL" id="CP063374">
    <property type="protein sequence ID" value="QOV43064.1"/>
    <property type="molecule type" value="Genomic_DNA"/>
</dbReference>
<gene>
    <name evidence="3" type="ORF">IPT68_25280</name>
</gene>
<dbReference type="PROSITE" id="PS50943">
    <property type="entry name" value="HTH_CROC1"/>
    <property type="match status" value="1"/>
</dbReference>